<keyword evidence="5" id="KW-0508">mRNA splicing</keyword>
<dbReference type="SMR" id="A0A0R0LAQ8"/>
<protein>
    <recommendedName>
        <fullName evidence="9">CRM domain-containing protein</fullName>
    </recommendedName>
</protein>
<dbReference type="InterPro" id="IPR001890">
    <property type="entry name" value="RNA-binding_CRM"/>
</dbReference>
<evidence type="ECO:0000256" key="3">
    <source>
        <dbReference type="ARBA" id="ARBA00022884"/>
    </source>
</evidence>
<dbReference type="STRING" id="3847.A0A0R0LAQ8"/>
<evidence type="ECO:0000256" key="8">
    <source>
        <dbReference type="SAM" id="MobiDB-lite"/>
    </source>
</evidence>
<dbReference type="OMA" id="GRECNDL"/>
<keyword evidence="12" id="KW-1185">Reference proteome</keyword>
<keyword evidence="6" id="KW-0687">Ribonucleoprotein</keyword>
<dbReference type="EnsemblPlants" id="KRH76346">
    <property type="protein sequence ID" value="KRH76346"/>
    <property type="gene ID" value="GLYMA_01G147400"/>
</dbReference>
<reference evidence="10" key="3">
    <citation type="submission" date="2018-07" db="EMBL/GenBank/DDBJ databases">
        <title>WGS assembly of Glycine max.</title>
        <authorList>
            <person name="Schmutz J."/>
            <person name="Cannon S."/>
            <person name="Schlueter J."/>
            <person name="Ma J."/>
            <person name="Mitros T."/>
            <person name="Nelson W."/>
            <person name="Hyten D."/>
            <person name="Song Q."/>
            <person name="Thelen J."/>
            <person name="Cheng J."/>
            <person name="Xu D."/>
            <person name="Hellsten U."/>
            <person name="May G."/>
            <person name="Yu Y."/>
            <person name="Sakurai T."/>
            <person name="Umezawa T."/>
            <person name="Bhattacharyya M."/>
            <person name="Sandhu D."/>
            <person name="Valliyodan B."/>
            <person name="Lindquist E."/>
            <person name="Peto M."/>
            <person name="Grant D."/>
            <person name="Shu S."/>
            <person name="Goodstein D."/>
            <person name="Barry K."/>
            <person name="Futrell-Griggs M."/>
            <person name="Abernathy B."/>
            <person name="Du J."/>
            <person name="Tian Z."/>
            <person name="Zhu L."/>
            <person name="Gill N."/>
            <person name="Joshi T."/>
            <person name="Libault M."/>
            <person name="Sethuraman A."/>
            <person name="Zhang X."/>
            <person name="Shinozaki K."/>
            <person name="Nguyen H."/>
            <person name="Wing R."/>
            <person name="Cregan P."/>
            <person name="Specht J."/>
            <person name="Grimwood J."/>
            <person name="Rokhsar D."/>
            <person name="Stacey G."/>
            <person name="Shoemaker R."/>
            <person name="Jackson S."/>
        </authorList>
    </citation>
    <scope>NUCLEOTIDE SEQUENCE</scope>
    <source>
        <tissue evidence="10">Callus</tissue>
    </source>
</reference>
<feature type="domain" description="CRM" evidence="9">
    <location>
        <begin position="237"/>
        <end position="347"/>
    </location>
</feature>
<feature type="compositionally biased region" description="Polar residues" evidence="8">
    <location>
        <begin position="88"/>
        <end position="97"/>
    </location>
</feature>
<evidence type="ECO:0000256" key="6">
    <source>
        <dbReference type="ARBA" id="ARBA00023274"/>
    </source>
</evidence>
<dbReference type="GO" id="GO:0003723">
    <property type="term" value="F:RNA binding"/>
    <property type="evidence" value="ECO:0007669"/>
    <property type="project" value="UniProtKB-UniRule"/>
</dbReference>
<evidence type="ECO:0000313" key="10">
    <source>
        <dbReference type="EMBL" id="KRH76346.1"/>
    </source>
</evidence>
<proteinExistence type="predicted"/>
<dbReference type="SUPFAM" id="SSF75471">
    <property type="entry name" value="YhbY-like"/>
    <property type="match status" value="2"/>
</dbReference>
<evidence type="ECO:0000259" key="9">
    <source>
        <dbReference type="PROSITE" id="PS51295"/>
    </source>
</evidence>
<reference evidence="11" key="2">
    <citation type="submission" date="2018-02" db="UniProtKB">
        <authorList>
            <consortium name="EnsemblPlants"/>
        </authorList>
    </citation>
    <scope>IDENTIFICATION</scope>
    <source>
        <strain evidence="11">Williams 82</strain>
    </source>
</reference>
<sequence>MDVLLKVAIQLPIFSPPVCPNPTRDRCSTELRFSRWNNANAEKFNRRRRTIQEIEDEICRTRRFTAADNITNTAFAADSAAAAETFKSLGTPSAPSQPSIPGKKSKYSKPPPKPKPLLDSHPVVSRAASLEFRPGPENVRIGDDGVSYVVDGAPFEFRFSYTETPNAKPVKLREPPFAPFGPASLPRPWTGRNPVPPSKTTVKDFHALALPPPDEEEVQPVRLAGPVWESRDEVLGEPLTKDEINRLIKATEKSSRQLNIGRDGLTHNMLENIHTYWMRRSACKIKCRGVCTVDMDNVCQQLENSFCVLCHVAWFCQERTGGKIIYRQAGTVYLFRGKNYNYETRPRFPFMRWKPVSPVYPRLIKRVPEGLTLEKATEMRQKGRDLMPICKLGKNGVYWDLVTNIREAFEECELVRINCQELNTSDYRRIGAKLKDLVPCALLSFENDHILMWRGQNWRPSLPDPRDDDKEANKINVDNGNSNKLPSDAQELSALCLQNNPVENLSNEPLDISILSNSDDVSLYKAVSCPTENSNQLVSVVTDAASLSMKSCEAETTEDAMVASCEPQMLPGTNNNSVSNIVDPYSDKFPGAADVSETSRSALCTEGILSLLEQAVEKGSALVLDDEFLDDDLLYQTTVAFAKSTPPEPVYKLPKQVVIVKSERQEGLTLETEEITSVTRIGEKMNKSSKIRRKEYGRGSLNVLVPHRTINVDKLAILK</sequence>
<keyword evidence="1" id="KW-0507">mRNA processing</keyword>
<dbReference type="Gene3D" id="3.30.110.60">
    <property type="entry name" value="YhbY-like"/>
    <property type="match status" value="2"/>
</dbReference>
<name>A0A0R0LAQ8_SOYBN</name>
<dbReference type="FunCoup" id="A0A0R0LAQ8">
    <property type="interactions" value="2672"/>
</dbReference>
<dbReference type="GO" id="GO:0006397">
    <property type="term" value="P:mRNA processing"/>
    <property type="evidence" value="ECO:0007669"/>
    <property type="project" value="UniProtKB-KW"/>
</dbReference>
<keyword evidence="4" id="KW-0809">Transit peptide</keyword>
<reference evidence="10 11" key="1">
    <citation type="journal article" date="2010" name="Nature">
        <title>Genome sequence of the palaeopolyploid soybean.</title>
        <authorList>
            <person name="Schmutz J."/>
            <person name="Cannon S.B."/>
            <person name="Schlueter J."/>
            <person name="Ma J."/>
            <person name="Mitros T."/>
            <person name="Nelson W."/>
            <person name="Hyten D.L."/>
            <person name="Song Q."/>
            <person name="Thelen J.J."/>
            <person name="Cheng J."/>
            <person name="Xu D."/>
            <person name="Hellsten U."/>
            <person name="May G.D."/>
            <person name="Yu Y."/>
            <person name="Sakurai T."/>
            <person name="Umezawa T."/>
            <person name="Bhattacharyya M.K."/>
            <person name="Sandhu D."/>
            <person name="Valliyodan B."/>
            <person name="Lindquist E."/>
            <person name="Peto M."/>
            <person name="Grant D."/>
            <person name="Shu S."/>
            <person name="Goodstein D."/>
            <person name="Barry K."/>
            <person name="Futrell-Griggs M."/>
            <person name="Abernathy B."/>
            <person name="Du J."/>
            <person name="Tian Z."/>
            <person name="Zhu L."/>
            <person name="Gill N."/>
            <person name="Joshi T."/>
            <person name="Libault M."/>
            <person name="Sethuraman A."/>
            <person name="Zhang X.-C."/>
            <person name="Shinozaki K."/>
            <person name="Nguyen H.T."/>
            <person name="Wing R.A."/>
            <person name="Cregan P."/>
            <person name="Specht J."/>
            <person name="Grimwood J."/>
            <person name="Rokhsar D."/>
            <person name="Stacey G."/>
            <person name="Shoemaker R.C."/>
            <person name="Jackson S.A."/>
        </authorList>
    </citation>
    <scope>NUCLEOTIDE SEQUENCE</scope>
    <source>
        <strain evidence="11">cv. Williams 82</strain>
        <tissue evidence="10">Callus</tissue>
    </source>
</reference>
<keyword evidence="2" id="KW-0677">Repeat</keyword>
<dbReference type="FunFam" id="3.30.110.60:FF:000002">
    <property type="entry name" value="CRS2-associated factor 1, chloroplastic"/>
    <property type="match status" value="1"/>
</dbReference>
<feature type="region of interest" description="Disordered" evidence="8">
    <location>
        <begin position="88"/>
        <end position="121"/>
    </location>
</feature>
<gene>
    <name evidence="11" type="primary">LOC100805138</name>
    <name evidence="10" type="ORF">GLYMA_01G147400</name>
</gene>
<evidence type="ECO:0000256" key="4">
    <source>
        <dbReference type="ARBA" id="ARBA00022946"/>
    </source>
</evidence>
<feature type="compositionally biased region" description="Basic and acidic residues" evidence="8">
    <location>
        <begin position="464"/>
        <end position="473"/>
    </location>
</feature>
<evidence type="ECO:0000313" key="12">
    <source>
        <dbReference type="Proteomes" id="UP000008827"/>
    </source>
</evidence>
<dbReference type="InterPro" id="IPR035920">
    <property type="entry name" value="YhbY-like_sf"/>
</dbReference>
<feature type="compositionally biased region" description="Polar residues" evidence="8">
    <location>
        <begin position="476"/>
        <end position="485"/>
    </location>
</feature>
<dbReference type="Gramene" id="KRH76346">
    <property type="protein sequence ID" value="KRH76346"/>
    <property type="gene ID" value="GLYMA_01G147400"/>
</dbReference>
<feature type="region of interest" description="Disordered" evidence="8">
    <location>
        <begin position="459"/>
        <end position="485"/>
    </location>
</feature>
<evidence type="ECO:0000256" key="7">
    <source>
        <dbReference type="PROSITE-ProRule" id="PRU00626"/>
    </source>
</evidence>
<dbReference type="InterPro" id="IPR044599">
    <property type="entry name" value="CAF1P_plant"/>
</dbReference>
<dbReference type="SMART" id="SM01103">
    <property type="entry name" value="CRS1_YhbY"/>
    <property type="match status" value="2"/>
</dbReference>
<dbReference type="AlphaFoldDB" id="A0A0R0LAQ8"/>
<organism evidence="10">
    <name type="scientific">Glycine max</name>
    <name type="common">Soybean</name>
    <name type="synonym">Glycine hispida</name>
    <dbReference type="NCBI Taxonomy" id="3847"/>
    <lineage>
        <taxon>Eukaryota</taxon>
        <taxon>Viridiplantae</taxon>
        <taxon>Streptophyta</taxon>
        <taxon>Embryophyta</taxon>
        <taxon>Tracheophyta</taxon>
        <taxon>Spermatophyta</taxon>
        <taxon>Magnoliopsida</taxon>
        <taxon>eudicotyledons</taxon>
        <taxon>Gunneridae</taxon>
        <taxon>Pentapetalae</taxon>
        <taxon>rosids</taxon>
        <taxon>fabids</taxon>
        <taxon>Fabales</taxon>
        <taxon>Fabaceae</taxon>
        <taxon>Papilionoideae</taxon>
        <taxon>50 kb inversion clade</taxon>
        <taxon>NPAAA clade</taxon>
        <taxon>indigoferoid/millettioid clade</taxon>
        <taxon>Phaseoleae</taxon>
        <taxon>Glycine</taxon>
        <taxon>Glycine subgen. Soja</taxon>
    </lineage>
</organism>
<dbReference type="EMBL" id="CM000834">
    <property type="protein sequence ID" value="KRH76346.1"/>
    <property type="molecule type" value="Genomic_DNA"/>
</dbReference>
<evidence type="ECO:0000256" key="2">
    <source>
        <dbReference type="ARBA" id="ARBA00022737"/>
    </source>
</evidence>
<accession>A0A0R0LAQ8</accession>
<dbReference type="PROSITE" id="PS51295">
    <property type="entry name" value="CRM"/>
    <property type="match status" value="2"/>
</dbReference>
<evidence type="ECO:0000256" key="5">
    <source>
        <dbReference type="ARBA" id="ARBA00023187"/>
    </source>
</evidence>
<feature type="domain" description="CRM" evidence="9">
    <location>
        <begin position="369"/>
        <end position="465"/>
    </location>
</feature>
<evidence type="ECO:0000313" key="11">
    <source>
        <dbReference type="EnsemblPlants" id="KRH76346"/>
    </source>
</evidence>
<keyword evidence="3 7" id="KW-0694">RNA-binding</keyword>
<dbReference type="GO" id="GO:0000373">
    <property type="term" value="P:Group II intron splicing"/>
    <property type="evidence" value="ECO:0007669"/>
    <property type="project" value="InterPro"/>
</dbReference>
<dbReference type="PANTHER" id="PTHR46247">
    <property type="entry name" value="CRS2-ASSOCIATED FACTOR 1, CHLOROPLASTIC"/>
    <property type="match status" value="1"/>
</dbReference>
<dbReference type="ExpressionAtlas" id="A0A0R0LAQ8">
    <property type="expression patterns" value="baseline and differential"/>
</dbReference>
<dbReference type="Proteomes" id="UP000008827">
    <property type="component" value="Chromosome 1"/>
</dbReference>
<dbReference type="Pfam" id="PF01985">
    <property type="entry name" value="CRS1_YhbY"/>
    <property type="match status" value="2"/>
</dbReference>
<dbReference type="GO" id="GO:1990904">
    <property type="term" value="C:ribonucleoprotein complex"/>
    <property type="evidence" value="ECO:0007669"/>
    <property type="project" value="UniProtKB-KW"/>
</dbReference>
<evidence type="ECO:0000256" key="1">
    <source>
        <dbReference type="ARBA" id="ARBA00022664"/>
    </source>
</evidence>
<dbReference type="PANTHER" id="PTHR46247:SF1">
    <property type="entry name" value="CRS2-ASSOCIATED FACTOR 1, CHLOROPLASTIC"/>
    <property type="match status" value="1"/>
</dbReference>